<feature type="chain" id="PRO_5046595638" evidence="5">
    <location>
        <begin position="25"/>
        <end position="306"/>
    </location>
</feature>
<keyword evidence="3" id="KW-0479">Metal-binding</keyword>
<feature type="signal peptide" evidence="5">
    <location>
        <begin position="1"/>
        <end position="24"/>
    </location>
</feature>
<organism evidence="6 7">
    <name type="scientific">Sphaerisporangium corydalis</name>
    <dbReference type="NCBI Taxonomy" id="1441875"/>
    <lineage>
        <taxon>Bacteria</taxon>
        <taxon>Bacillati</taxon>
        <taxon>Actinomycetota</taxon>
        <taxon>Actinomycetes</taxon>
        <taxon>Streptosporangiales</taxon>
        <taxon>Streptosporangiaceae</taxon>
        <taxon>Sphaerisporangium</taxon>
    </lineage>
</organism>
<evidence type="ECO:0000256" key="4">
    <source>
        <dbReference type="ARBA" id="ARBA00022729"/>
    </source>
</evidence>
<dbReference type="InterPro" id="IPR050492">
    <property type="entry name" value="Bact_metal-bind_prot9"/>
</dbReference>
<dbReference type="Gene3D" id="3.40.50.1980">
    <property type="entry name" value="Nitrogenase molybdenum iron protein domain"/>
    <property type="match status" value="2"/>
</dbReference>
<reference evidence="7" key="1">
    <citation type="journal article" date="2019" name="Int. J. Syst. Evol. Microbiol.">
        <title>The Global Catalogue of Microorganisms (GCM) 10K type strain sequencing project: providing services to taxonomists for standard genome sequencing and annotation.</title>
        <authorList>
            <consortium name="The Broad Institute Genomics Platform"/>
            <consortium name="The Broad Institute Genome Sequencing Center for Infectious Disease"/>
            <person name="Wu L."/>
            <person name="Ma J."/>
        </authorList>
    </citation>
    <scope>NUCLEOTIDE SEQUENCE [LARGE SCALE GENOMIC DNA]</scope>
    <source>
        <strain evidence="7">CCUG 49560</strain>
    </source>
</reference>
<dbReference type="SUPFAM" id="SSF53807">
    <property type="entry name" value="Helical backbone' metal receptor"/>
    <property type="match status" value="1"/>
</dbReference>
<protein>
    <submittedName>
        <fullName evidence="6">Metal ABC transporter solute-binding protein, Zn/Mn family</fullName>
    </submittedName>
</protein>
<proteinExistence type="predicted"/>
<comment type="caution">
    <text evidence="6">The sequence shown here is derived from an EMBL/GenBank/DDBJ whole genome shotgun (WGS) entry which is preliminary data.</text>
</comment>
<evidence type="ECO:0000256" key="5">
    <source>
        <dbReference type="SAM" id="SignalP"/>
    </source>
</evidence>
<dbReference type="EMBL" id="JBHSFN010000036">
    <property type="protein sequence ID" value="MFC4591702.1"/>
    <property type="molecule type" value="Genomic_DNA"/>
</dbReference>
<evidence type="ECO:0000256" key="2">
    <source>
        <dbReference type="ARBA" id="ARBA00022448"/>
    </source>
</evidence>
<dbReference type="Pfam" id="PF01297">
    <property type="entry name" value="ZnuA"/>
    <property type="match status" value="1"/>
</dbReference>
<accession>A0ABV9EQF8</accession>
<evidence type="ECO:0000313" key="7">
    <source>
        <dbReference type="Proteomes" id="UP001595891"/>
    </source>
</evidence>
<name>A0ABV9EQF8_9ACTN</name>
<dbReference type="PANTHER" id="PTHR42953">
    <property type="entry name" value="HIGH-AFFINITY ZINC UPTAKE SYSTEM PROTEIN ZNUA-RELATED"/>
    <property type="match status" value="1"/>
</dbReference>
<dbReference type="PANTHER" id="PTHR42953:SF1">
    <property type="entry name" value="METAL-BINDING PROTEIN HI_0362-RELATED"/>
    <property type="match status" value="1"/>
</dbReference>
<gene>
    <name evidence="6" type="ORF">ACFO8L_36810</name>
</gene>
<evidence type="ECO:0000313" key="6">
    <source>
        <dbReference type="EMBL" id="MFC4591702.1"/>
    </source>
</evidence>
<evidence type="ECO:0000256" key="3">
    <source>
        <dbReference type="ARBA" id="ARBA00022723"/>
    </source>
</evidence>
<dbReference type="RefSeq" id="WP_262845472.1">
    <property type="nucleotide sequence ID" value="NZ_JANZYP010000039.1"/>
</dbReference>
<comment type="subcellular location">
    <subcellularLocation>
        <location evidence="1">Cell envelope</location>
    </subcellularLocation>
</comment>
<dbReference type="PROSITE" id="PS51257">
    <property type="entry name" value="PROKAR_LIPOPROTEIN"/>
    <property type="match status" value="1"/>
</dbReference>
<sequence>MRHPLPPALAGLALLALTSCASPAANPAAASATGSAPPVGVVASTDVYGDIARQVGGDRVAVTSFVTDPAQDPHSYEAGTRDRLALSKARVVIENGGGYDDFVDTLLKAAGNGPAVLLNAVTISGRTAPPGEELNEHVWYDLPAMGRLADRISAALGTVDPAGAATYAAGAKAFRLRLRPLVDQEAALARTSGGAAVAVTEPVPLYMLRAAGLRNATPPAFSEAVEEGDDVSPSVLRETLALFGGGRVKALVYNEQTAGPETEQVRRAATDAGVPVVPVTETLPAGQDYIGWMTANLAALRTALGR</sequence>
<dbReference type="Proteomes" id="UP001595891">
    <property type="component" value="Unassembled WGS sequence"/>
</dbReference>
<keyword evidence="7" id="KW-1185">Reference proteome</keyword>
<keyword evidence="2" id="KW-0813">Transport</keyword>
<evidence type="ECO:0000256" key="1">
    <source>
        <dbReference type="ARBA" id="ARBA00004196"/>
    </source>
</evidence>
<keyword evidence="4 5" id="KW-0732">Signal</keyword>
<dbReference type="InterPro" id="IPR006127">
    <property type="entry name" value="ZnuA-like"/>
</dbReference>